<feature type="domain" description="Cullin family profile" evidence="11">
    <location>
        <begin position="187"/>
        <end position="413"/>
    </location>
</feature>
<dbReference type="FunFam" id="1.20.1310.10:FF:000003">
    <property type="entry name" value="Cullin 4A"/>
    <property type="match status" value="1"/>
</dbReference>
<name>A0AAV7K3D3_9METZ</name>
<reference evidence="12 13" key="1">
    <citation type="journal article" date="2023" name="BMC Biol.">
        <title>The compact genome of the sponge Oopsacas minuta (Hexactinellida) is lacking key metazoan core genes.</title>
        <authorList>
            <person name="Santini S."/>
            <person name="Schenkelaars Q."/>
            <person name="Jourda C."/>
            <person name="Duchesne M."/>
            <person name="Belahbib H."/>
            <person name="Rocher C."/>
            <person name="Selva M."/>
            <person name="Riesgo A."/>
            <person name="Vervoort M."/>
            <person name="Leys S.P."/>
            <person name="Kodjabachian L."/>
            <person name="Le Bivic A."/>
            <person name="Borchiellini C."/>
            <person name="Claverie J.M."/>
            <person name="Renard E."/>
        </authorList>
    </citation>
    <scope>NUCLEOTIDE SEQUENCE [LARGE SCALE GENOMIC DNA]</scope>
    <source>
        <strain evidence="12">SPO-2</strain>
    </source>
</reference>
<dbReference type="EMBL" id="JAKMXF010000210">
    <property type="protein sequence ID" value="KAI6655075.1"/>
    <property type="molecule type" value="Genomic_DNA"/>
</dbReference>
<dbReference type="InterPro" id="IPR036390">
    <property type="entry name" value="WH_DNA-bd_sf"/>
</dbReference>
<dbReference type="PROSITE" id="PS50069">
    <property type="entry name" value="CULLIN_2"/>
    <property type="match status" value="1"/>
</dbReference>
<evidence type="ECO:0000256" key="9">
    <source>
        <dbReference type="PROSITE-ProRule" id="PRU00330"/>
    </source>
</evidence>
<dbReference type="PANTHER" id="PTHR11932">
    <property type="entry name" value="CULLIN"/>
    <property type="match status" value="1"/>
</dbReference>
<dbReference type="SMART" id="SM00182">
    <property type="entry name" value="CULLIN"/>
    <property type="match status" value="1"/>
</dbReference>
<evidence type="ECO:0000313" key="13">
    <source>
        <dbReference type="Proteomes" id="UP001165289"/>
    </source>
</evidence>
<dbReference type="SUPFAM" id="SSF74788">
    <property type="entry name" value="Cullin repeat-like"/>
    <property type="match status" value="1"/>
</dbReference>
<dbReference type="GO" id="GO:0031464">
    <property type="term" value="C:Cul4A-RING E3 ubiquitin ligase complex"/>
    <property type="evidence" value="ECO:0007669"/>
    <property type="project" value="UniProtKB-ARBA"/>
</dbReference>
<evidence type="ECO:0000256" key="2">
    <source>
        <dbReference type="ARBA" id="ARBA00006019"/>
    </source>
</evidence>
<dbReference type="GO" id="GO:0006511">
    <property type="term" value="P:ubiquitin-dependent protein catabolic process"/>
    <property type="evidence" value="ECO:0007669"/>
    <property type="project" value="InterPro"/>
</dbReference>
<evidence type="ECO:0000256" key="6">
    <source>
        <dbReference type="ARBA" id="ARBA00022786"/>
    </source>
</evidence>
<dbReference type="InterPro" id="IPR045093">
    <property type="entry name" value="Cullin"/>
</dbReference>
<sequence length="540" mass="63324">MLIDLQLYTQDFESKFIFETTKLYLIQSKTRIQDGSFSLPEYLDYINLILTQENDKILHYLDISTRRLLNPCIRKQLIETHIEAIINKGFDDLLRAERIKELHLMYDFICSVKNGEENLRAAFEEFIKKEGYELVRYPEKDKTMIKELLDFKKSIDVIIVQAFKDNGKFIISMKKGFEKFINMRPNKPAEMIAKYLDAMLIAGHKGASSDEELDTNMDKIMVIFRFIYGKDIFEGFYKQNLSKRLLHGKSASVDAEKAMLIKLKQECGPDFTSKLEEMFKDIELSMDLSHTFKEQSNKKQCLDMNVNVLSKANWPSYQGAKVNMPIELSSSLGNFQTYYKSNYSGRTLEWQHSLGHCKLKANFPLRSKELHVSFFQTLVLLLFNSSNVITFQKISEITSITTKELKMTLIALTMGKVKVLQKSLKGTNIENDTEFIYNENFNHHLHSIKINQVQMKESEEENDKTRTKVIYDRNMQMDAGIMRIMKTRKKLNHSNLLRELSEQSNFPIRQADFKKRIENLIEHDYIKRNEDEPNLYEYLA</sequence>
<keyword evidence="13" id="KW-1185">Reference proteome</keyword>
<organism evidence="12 13">
    <name type="scientific">Oopsacas minuta</name>
    <dbReference type="NCBI Taxonomy" id="111878"/>
    <lineage>
        <taxon>Eukaryota</taxon>
        <taxon>Metazoa</taxon>
        <taxon>Porifera</taxon>
        <taxon>Hexactinellida</taxon>
        <taxon>Hexasterophora</taxon>
        <taxon>Lyssacinosida</taxon>
        <taxon>Leucopsacidae</taxon>
        <taxon>Oopsacas</taxon>
    </lineage>
</organism>
<evidence type="ECO:0000259" key="11">
    <source>
        <dbReference type="PROSITE" id="PS50069"/>
    </source>
</evidence>
<keyword evidence="5" id="KW-0227">DNA damage</keyword>
<dbReference type="InterPro" id="IPR001373">
    <property type="entry name" value="Cullin_N"/>
</dbReference>
<comment type="caution">
    <text evidence="12">The sequence shown here is derived from an EMBL/GenBank/DDBJ whole genome shotgun (WGS) entry which is preliminary data.</text>
</comment>
<dbReference type="SUPFAM" id="SSF46785">
    <property type="entry name" value="Winged helix' DNA-binding domain"/>
    <property type="match status" value="1"/>
</dbReference>
<dbReference type="Proteomes" id="UP001165289">
    <property type="component" value="Unassembled WGS sequence"/>
</dbReference>
<dbReference type="InterPro" id="IPR059120">
    <property type="entry name" value="Cullin-like_AB"/>
</dbReference>
<dbReference type="Gene3D" id="1.10.10.10">
    <property type="entry name" value="Winged helix-like DNA-binding domain superfamily/Winged helix DNA-binding domain"/>
    <property type="match status" value="1"/>
</dbReference>
<evidence type="ECO:0000256" key="10">
    <source>
        <dbReference type="RuleBase" id="RU003829"/>
    </source>
</evidence>
<dbReference type="InterPro" id="IPR036388">
    <property type="entry name" value="WH-like_DNA-bd_sf"/>
</dbReference>
<dbReference type="FunFam" id="1.10.10.10:FF:000050">
    <property type="entry name" value="Cullin 4B"/>
    <property type="match status" value="1"/>
</dbReference>
<dbReference type="InterPro" id="IPR019559">
    <property type="entry name" value="Cullin_neddylation_domain"/>
</dbReference>
<evidence type="ECO:0000313" key="12">
    <source>
        <dbReference type="EMBL" id="KAI6655075.1"/>
    </source>
</evidence>
<dbReference type="InterPro" id="IPR016159">
    <property type="entry name" value="Cullin_repeat-like_dom_sf"/>
</dbReference>
<evidence type="ECO:0000256" key="4">
    <source>
        <dbReference type="ARBA" id="ARBA00022553"/>
    </source>
</evidence>
<gene>
    <name evidence="12" type="ORF">LOD99_2364</name>
</gene>
<keyword evidence="7" id="KW-0832">Ubl conjugation</keyword>
<dbReference type="Gene3D" id="1.20.1310.10">
    <property type="entry name" value="Cullin Repeats"/>
    <property type="match status" value="3"/>
</dbReference>
<evidence type="ECO:0000256" key="1">
    <source>
        <dbReference type="ARBA" id="ARBA00004906"/>
    </source>
</evidence>
<keyword evidence="6" id="KW-0833">Ubl conjugation pathway</keyword>
<dbReference type="GO" id="GO:0006281">
    <property type="term" value="P:DNA repair"/>
    <property type="evidence" value="ECO:0007669"/>
    <property type="project" value="UniProtKB-KW"/>
</dbReference>
<accession>A0AAV7K3D3</accession>
<dbReference type="AlphaFoldDB" id="A0AAV7K3D3"/>
<protein>
    <submittedName>
        <fullName evidence="12">Cullin-4B-like</fullName>
    </submittedName>
</protein>
<dbReference type="Pfam" id="PF00888">
    <property type="entry name" value="Cullin"/>
    <property type="match status" value="1"/>
</dbReference>
<keyword evidence="3" id="KW-1017">Isopeptide bond</keyword>
<dbReference type="Pfam" id="PF10557">
    <property type="entry name" value="Cullin_Nedd8"/>
    <property type="match status" value="1"/>
</dbReference>
<dbReference type="InterPro" id="IPR016158">
    <property type="entry name" value="Cullin_homology"/>
</dbReference>
<dbReference type="Pfam" id="PF26557">
    <property type="entry name" value="Cullin_AB"/>
    <property type="match status" value="1"/>
</dbReference>
<dbReference type="GO" id="GO:0042254">
    <property type="term" value="P:ribosome biogenesis"/>
    <property type="evidence" value="ECO:0007669"/>
    <property type="project" value="UniProtKB-ARBA"/>
</dbReference>
<dbReference type="InterPro" id="IPR036317">
    <property type="entry name" value="Cullin_homology_sf"/>
</dbReference>
<evidence type="ECO:0000256" key="7">
    <source>
        <dbReference type="ARBA" id="ARBA00022843"/>
    </source>
</evidence>
<keyword evidence="4" id="KW-0597">Phosphoprotein</keyword>
<evidence type="ECO:0000256" key="3">
    <source>
        <dbReference type="ARBA" id="ARBA00022499"/>
    </source>
</evidence>
<proteinExistence type="inferred from homology"/>
<comment type="similarity">
    <text evidence="2 9 10">Belongs to the cullin family.</text>
</comment>
<comment type="pathway">
    <text evidence="1">Protein modification; protein ubiquitination.</text>
</comment>
<dbReference type="SUPFAM" id="SSF75632">
    <property type="entry name" value="Cullin homology domain"/>
    <property type="match status" value="1"/>
</dbReference>
<dbReference type="SMART" id="SM00884">
    <property type="entry name" value="Cullin_Nedd8"/>
    <property type="match status" value="1"/>
</dbReference>
<evidence type="ECO:0000256" key="5">
    <source>
        <dbReference type="ARBA" id="ARBA00022763"/>
    </source>
</evidence>
<dbReference type="GO" id="GO:0031625">
    <property type="term" value="F:ubiquitin protein ligase binding"/>
    <property type="evidence" value="ECO:0007669"/>
    <property type="project" value="InterPro"/>
</dbReference>
<keyword evidence="8" id="KW-0234">DNA repair</keyword>
<dbReference type="FunFam" id="1.20.1310.10:FF:000004">
    <property type="entry name" value="Cullin 4B"/>
    <property type="match status" value="1"/>
</dbReference>
<dbReference type="Gene3D" id="3.30.230.130">
    <property type="entry name" value="Cullin, Chain C, Domain 2"/>
    <property type="match status" value="1"/>
</dbReference>
<evidence type="ECO:0000256" key="8">
    <source>
        <dbReference type="ARBA" id="ARBA00023204"/>
    </source>
</evidence>